<comment type="caution">
    <text evidence="5">The sequence shown here is derived from an EMBL/GenBank/DDBJ whole genome shotgun (WGS) entry which is preliminary data.</text>
</comment>
<evidence type="ECO:0000313" key="6">
    <source>
        <dbReference type="Proteomes" id="UP000485058"/>
    </source>
</evidence>
<evidence type="ECO:0000259" key="4">
    <source>
        <dbReference type="Pfam" id="PF01929"/>
    </source>
</evidence>
<comment type="similarity">
    <text evidence="1">Belongs to the eukaryotic ribosomal protein eL14 family.</text>
</comment>
<dbReference type="CDD" id="cd23702">
    <property type="entry name" value="eL14"/>
    <property type="match status" value="1"/>
</dbReference>
<dbReference type="GO" id="GO:0003723">
    <property type="term" value="F:RNA binding"/>
    <property type="evidence" value="ECO:0007669"/>
    <property type="project" value="InterPro"/>
</dbReference>
<evidence type="ECO:0000256" key="3">
    <source>
        <dbReference type="ARBA" id="ARBA00023274"/>
    </source>
</evidence>
<dbReference type="GO" id="GO:0003735">
    <property type="term" value="F:structural constituent of ribosome"/>
    <property type="evidence" value="ECO:0007669"/>
    <property type="project" value="InterPro"/>
</dbReference>
<evidence type="ECO:0000256" key="2">
    <source>
        <dbReference type="ARBA" id="ARBA00022980"/>
    </source>
</evidence>
<sequence length="134" mass="14944">MPFKRPMEIGRVAMINFGEDAGKLIVVSDILDQNRALVDAPGQARRVENFKRLSLTDYKLELPRLAPKKVVIAKFAESDVIAKFGKSSWGQKLSKHASKAAMNDFDRFKAAVAKAKKARAVRKVFSQLQKAAKK</sequence>
<keyword evidence="3" id="KW-0687">Ribonucleoprotein</keyword>
<protein>
    <submittedName>
        <fullName evidence="5">Ribosomal_L14e domain-containing protein</fullName>
    </submittedName>
</protein>
<dbReference type="InterPro" id="IPR039660">
    <property type="entry name" value="Ribosomal_eL14"/>
</dbReference>
<dbReference type="PANTHER" id="PTHR11127">
    <property type="entry name" value="60S RIBOSOMAL PROTEIN L14"/>
    <property type="match status" value="1"/>
</dbReference>
<dbReference type="Proteomes" id="UP000485058">
    <property type="component" value="Unassembled WGS sequence"/>
</dbReference>
<accession>A0A6A0A540</accession>
<dbReference type="GO" id="GO:0006412">
    <property type="term" value="P:translation"/>
    <property type="evidence" value="ECO:0007669"/>
    <property type="project" value="InterPro"/>
</dbReference>
<keyword evidence="6" id="KW-1185">Reference proteome</keyword>
<dbReference type="InterPro" id="IPR002784">
    <property type="entry name" value="Ribosomal_eL14_dom"/>
</dbReference>
<dbReference type="Gene3D" id="2.30.30.30">
    <property type="match status" value="1"/>
</dbReference>
<dbReference type="SUPFAM" id="SSF50104">
    <property type="entry name" value="Translation proteins SH3-like domain"/>
    <property type="match status" value="1"/>
</dbReference>
<evidence type="ECO:0000256" key="1">
    <source>
        <dbReference type="ARBA" id="ARBA00006592"/>
    </source>
</evidence>
<dbReference type="AlphaFoldDB" id="A0A6A0A540"/>
<proteinExistence type="inferred from homology"/>
<dbReference type="InterPro" id="IPR008991">
    <property type="entry name" value="Translation_prot_SH3-like_sf"/>
</dbReference>
<name>A0A6A0A540_HAELA</name>
<feature type="domain" description="Large ribosomal subunit protein eL14" evidence="4">
    <location>
        <begin position="45"/>
        <end position="117"/>
    </location>
</feature>
<dbReference type="Gene3D" id="6.10.250.2270">
    <property type="match status" value="1"/>
</dbReference>
<dbReference type="Pfam" id="PF01929">
    <property type="entry name" value="Ribosomal_L14e"/>
    <property type="match status" value="1"/>
</dbReference>
<evidence type="ECO:0000313" key="5">
    <source>
        <dbReference type="EMBL" id="GFH27352.1"/>
    </source>
</evidence>
<reference evidence="5 6" key="1">
    <citation type="submission" date="2020-02" db="EMBL/GenBank/DDBJ databases">
        <title>Draft genome sequence of Haematococcus lacustris strain NIES-144.</title>
        <authorList>
            <person name="Morimoto D."/>
            <person name="Nakagawa S."/>
            <person name="Yoshida T."/>
            <person name="Sawayama S."/>
        </authorList>
    </citation>
    <scope>NUCLEOTIDE SEQUENCE [LARGE SCALE GENOMIC DNA]</scope>
    <source>
        <strain evidence="5 6">NIES-144</strain>
    </source>
</reference>
<dbReference type="GO" id="GO:0022625">
    <property type="term" value="C:cytosolic large ribosomal subunit"/>
    <property type="evidence" value="ECO:0007669"/>
    <property type="project" value="TreeGrafter"/>
</dbReference>
<dbReference type="InterPro" id="IPR014722">
    <property type="entry name" value="Rib_uL2_dom2"/>
</dbReference>
<organism evidence="5 6">
    <name type="scientific">Haematococcus lacustris</name>
    <name type="common">Green alga</name>
    <name type="synonym">Haematococcus pluvialis</name>
    <dbReference type="NCBI Taxonomy" id="44745"/>
    <lineage>
        <taxon>Eukaryota</taxon>
        <taxon>Viridiplantae</taxon>
        <taxon>Chlorophyta</taxon>
        <taxon>core chlorophytes</taxon>
        <taxon>Chlorophyceae</taxon>
        <taxon>CS clade</taxon>
        <taxon>Chlamydomonadales</taxon>
        <taxon>Haematococcaceae</taxon>
        <taxon>Haematococcus</taxon>
    </lineage>
</organism>
<dbReference type="PANTHER" id="PTHR11127:SF2">
    <property type="entry name" value="LARGE RIBOSOMAL SUBUNIT PROTEIN EL14"/>
    <property type="match status" value="1"/>
</dbReference>
<gene>
    <name evidence="5" type="ORF">HaLaN_25658</name>
</gene>
<dbReference type="GO" id="GO:0042273">
    <property type="term" value="P:ribosomal large subunit biogenesis"/>
    <property type="evidence" value="ECO:0007669"/>
    <property type="project" value="TreeGrafter"/>
</dbReference>
<keyword evidence="2" id="KW-0689">Ribosomal protein</keyword>
<dbReference type="EMBL" id="BLLF01003442">
    <property type="protein sequence ID" value="GFH27352.1"/>
    <property type="molecule type" value="Genomic_DNA"/>
</dbReference>